<proteinExistence type="predicted"/>
<gene>
    <name evidence="1" type="ORF">ACEZ3G_10235</name>
</gene>
<reference evidence="1" key="1">
    <citation type="submission" date="2024-09" db="EMBL/GenBank/DDBJ databases">
        <authorList>
            <person name="Liu J."/>
        </authorList>
    </citation>
    <scope>NUCLEOTIDE SEQUENCE</scope>
    <source>
        <strain evidence="1">NBU2967</strain>
    </source>
</reference>
<dbReference type="Proteomes" id="UP001595191">
    <property type="component" value="Unassembled WGS sequence"/>
</dbReference>
<evidence type="ECO:0000313" key="2">
    <source>
        <dbReference type="Proteomes" id="UP001595191"/>
    </source>
</evidence>
<organism evidence="1 2">
    <name type="scientific">Meishania litoralis</name>
    <dbReference type="NCBI Taxonomy" id="3434685"/>
    <lineage>
        <taxon>Bacteria</taxon>
        <taxon>Pseudomonadati</taxon>
        <taxon>Bacteroidota</taxon>
        <taxon>Flavobacteriia</taxon>
        <taxon>Flavobacteriales</taxon>
        <taxon>Flavobacteriaceae</taxon>
        <taxon>Meishania</taxon>
    </lineage>
</organism>
<dbReference type="EMBL" id="JBHFPV010000002">
    <property type="protein sequence ID" value="MFH6603854.1"/>
    <property type="molecule type" value="Genomic_DNA"/>
</dbReference>
<accession>A0ACC7LLE1</accession>
<protein>
    <submittedName>
        <fullName evidence="1">NTP transferase domain-containing protein</fullName>
    </submittedName>
</protein>
<keyword evidence="1" id="KW-0808">Transferase</keyword>
<comment type="caution">
    <text evidence="1">The sequence shown here is derived from an EMBL/GenBank/DDBJ whole genome shotgun (WGS) entry which is preliminary data.</text>
</comment>
<name>A0ACC7LLE1_9FLAO</name>
<sequence>MKSNVAILILAAGESSRMGSAKQLLPWNNTTLLGHAMETAKKTASKDVFVVLGANSEEIRNTISNADVHILENKNWAKGMGVSVATGIAYILKEHESLDGVLIMLCDQPLISSDYLNRLLKIFEVGNYGIIATKYGKKNGVPAIFDKKYFSMLSRLNGDTGAKHVLDWYRGDTRVMDPGGKEQDLDTPEDYEKLFQAD</sequence>
<evidence type="ECO:0000313" key="1">
    <source>
        <dbReference type="EMBL" id="MFH6603854.1"/>
    </source>
</evidence>
<keyword evidence="2" id="KW-1185">Reference proteome</keyword>